<name>A0A556M4T0_9SPHI</name>
<dbReference type="EMBL" id="VLPK01000010">
    <property type="protein sequence ID" value="TSJ34903.1"/>
    <property type="molecule type" value="Genomic_DNA"/>
</dbReference>
<proteinExistence type="predicted"/>
<feature type="transmembrane region" description="Helical" evidence="1">
    <location>
        <begin position="35"/>
        <end position="53"/>
    </location>
</feature>
<evidence type="ECO:0000256" key="1">
    <source>
        <dbReference type="SAM" id="Phobius"/>
    </source>
</evidence>
<evidence type="ECO:0000313" key="3">
    <source>
        <dbReference type="Proteomes" id="UP000318733"/>
    </source>
</evidence>
<protein>
    <submittedName>
        <fullName evidence="2">Uncharacterized protein</fullName>
    </submittedName>
</protein>
<organism evidence="2 3">
    <name type="scientific">Mucilaginibacter corticis</name>
    <dbReference type="NCBI Taxonomy" id="2597670"/>
    <lineage>
        <taxon>Bacteria</taxon>
        <taxon>Pseudomonadati</taxon>
        <taxon>Bacteroidota</taxon>
        <taxon>Sphingobacteriia</taxon>
        <taxon>Sphingobacteriales</taxon>
        <taxon>Sphingobacteriaceae</taxon>
        <taxon>Mucilaginibacter</taxon>
    </lineage>
</organism>
<accession>A0A556M4T0</accession>
<evidence type="ECO:0000313" key="2">
    <source>
        <dbReference type="EMBL" id="TSJ34903.1"/>
    </source>
</evidence>
<sequence length="60" mass="6856">MIALYQRLFVNKLAYGISFISTSLLLVLYTFYTTLLTVIVFALSFAVLGANKYQANKYKH</sequence>
<keyword evidence="3" id="KW-1185">Reference proteome</keyword>
<keyword evidence="1" id="KW-0812">Transmembrane</keyword>
<dbReference type="RefSeq" id="WP_144250896.1">
    <property type="nucleotide sequence ID" value="NZ_VLPK01000010.1"/>
</dbReference>
<dbReference type="AlphaFoldDB" id="A0A556M4T0"/>
<reference evidence="2 3" key="1">
    <citation type="submission" date="2019-07" db="EMBL/GenBank/DDBJ databases">
        <authorList>
            <person name="Huq M.A."/>
        </authorList>
    </citation>
    <scope>NUCLEOTIDE SEQUENCE [LARGE SCALE GENOMIC DNA]</scope>
    <source>
        <strain evidence="2 3">MAH-19</strain>
    </source>
</reference>
<keyword evidence="1" id="KW-0472">Membrane</keyword>
<dbReference type="Proteomes" id="UP000318733">
    <property type="component" value="Unassembled WGS sequence"/>
</dbReference>
<gene>
    <name evidence="2" type="ORF">FO440_24150</name>
</gene>
<comment type="caution">
    <text evidence="2">The sequence shown here is derived from an EMBL/GenBank/DDBJ whole genome shotgun (WGS) entry which is preliminary data.</text>
</comment>
<keyword evidence="1" id="KW-1133">Transmembrane helix</keyword>